<dbReference type="Proteomes" id="UP000598227">
    <property type="component" value="Unassembled WGS sequence"/>
</dbReference>
<dbReference type="Pfam" id="PF08352">
    <property type="entry name" value="oligo_HPY"/>
    <property type="match status" value="1"/>
</dbReference>
<keyword evidence="6 9" id="KW-0067">ATP-binding</keyword>
<evidence type="ECO:0000256" key="7">
    <source>
        <dbReference type="ARBA" id="ARBA00023136"/>
    </source>
</evidence>
<dbReference type="PROSITE" id="PS50893">
    <property type="entry name" value="ABC_TRANSPORTER_2"/>
    <property type="match status" value="1"/>
</dbReference>
<organism evidence="9 11">
    <name type="scientific">Aminobacter carboxidus</name>
    <dbReference type="NCBI Taxonomy" id="376165"/>
    <lineage>
        <taxon>Bacteria</taxon>
        <taxon>Pseudomonadati</taxon>
        <taxon>Pseudomonadota</taxon>
        <taxon>Alphaproteobacteria</taxon>
        <taxon>Hyphomicrobiales</taxon>
        <taxon>Phyllobacteriaceae</taxon>
        <taxon>Aminobacter</taxon>
    </lineage>
</organism>
<reference evidence="9 11" key="1">
    <citation type="submission" date="2020-08" db="EMBL/GenBank/DDBJ databases">
        <title>Genomic Encyclopedia of Type Strains, Phase IV (KMG-IV): sequencing the most valuable type-strain genomes for metagenomic binning, comparative biology and taxonomic classification.</title>
        <authorList>
            <person name="Goeker M."/>
        </authorList>
    </citation>
    <scope>NUCLEOTIDE SEQUENCE [LARGE SCALE GENOMIC DNA]</scope>
    <source>
        <strain evidence="9 11">DSM 17454</strain>
    </source>
</reference>
<feature type="domain" description="ABC transporter" evidence="8">
    <location>
        <begin position="13"/>
        <end position="264"/>
    </location>
</feature>
<dbReference type="GO" id="GO:0005886">
    <property type="term" value="C:plasma membrane"/>
    <property type="evidence" value="ECO:0007669"/>
    <property type="project" value="UniProtKB-SubCell"/>
</dbReference>
<evidence type="ECO:0000259" key="8">
    <source>
        <dbReference type="PROSITE" id="PS50893"/>
    </source>
</evidence>
<dbReference type="FunFam" id="3.40.50.300:FF:000016">
    <property type="entry name" value="Oligopeptide ABC transporter ATP-binding component"/>
    <property type="match status" value="1"/>
</dbReference>
<keyword evidence="3" id="KW-0813">Transport</keyword>
<sequence>MNISAMSNNEPLLEIDRLKVEFDTRRGLVQGLRGVSLSIGRGETLGVVGESGSGKSVTAQAVMGLIDMPGRIASGDIRWKGRSLLGAEGERYARDIRGKEVAMVFQDPMTSLNPVLRIGTQIGEVLERHLGMTRKQARTRSEELLAAVGISAPGRRLDQHPHEFSGGMRQRVMIAMAIACEPQLLIADEPTTALDVTIQAQILELLAELQQSLGLSIVLITHDLGVVAGLCHRVAVMYAGQIIETGLAEDVFERPAHPYTQGLLRSTPRLDEVSDRLISIDGTPPNLVTPPDGCSFQQRCPLSGEACKKAPQLAHIRPDAEAACWQPSTPAWATPLMSPSISH</sequence>
<dbReference type="PROSITE" id="PS00211">
    <property type="entry name" value="ABC_TRANSPORTER_1"/>
    <property type="match status" value="1"/>
</dbReference>
<comment type="subcellular location">
    <subcellularLocation>
        <location evidence="1">Cell inner membrane</location>
        <topology evidence="1">Peripheral membrane protein</topology>
    </subcellularLocation>
</comment>
<evidence type="ECO:0000256" key="5">
    <source>
        <dbReference type="ARBA" id="ARBA00022741"/>
    </source>
</evidence>
<dbReference type="GO" id="GO:0005524">
    <property type="term" value="F:ATP binding"/>
    <property type="evidence" value="ECO:0007669"/>
    <property type="project" value="UniProtKB-KW"/>
</dbReference>
<evidence type="ECO:0000256" key="6">
    <source>
        <dbReference type="ARBA" id="ARBA00022840"/>
    </source>
</evidence>
<dbReference type="PANTHER" id="PTHR43297">
    <property type="entry name" value="OLIGOPEPTIDE TRANSPORT ATP-BINDING PROTEIN APPD"/>
    <property type="match status" value="1"/>
</dbReference>
<reference evidence="10 12" key="2">
    <citation type="submission" date="2020-09" db="EMBL/GenBank/DDBJ databases">
        <title>Draft Genome Sequence of Aminobacter carboxidus type strain DSM 1086, a soil Gram-negative carboxydobacterium.</title>
        <authorList>
            <person name="Turrini P."/>
            <person name="Tescari M."/>
            <person name="Artuso I."/>
            <person name="Lugli G.A."/>
            <person name="Frangipani E."/>
            <person name="Ventura M."/>
            <person name="Visca P."/>
        </authorList>
    </citation>
    <scope>NUCLEOTIDE SEQUENCE [LARGE SCALE GENOMIC DNA]</scope>
    <source>
        <strain evidence="10 12">DSM 1086</strain>
    </source>
</reference>
<keyword evidence="4" id="KW-1003">Cell membrane</keyword>
<name>A0A8E1WGB2_9HYPH</name>
<evidence type="ECO:0000256" key="2">
    <source>
        <dbReference type="ARBA" id="ARBA00005417"/>
    </source>
</evidence>
<keyword evidence="12" id="KW-1185">Reference proteome</keyword>
<dbReference type="InterPro" id="IPR017871">
    <property type="entry name" value="ABC_transporter-like_CS"/>
</dbReference>
<evidence type="ECO:0000256" key="4">
    <source>
        <dbReference type="ARBA" id="ARBA00022475"/>
    </source>
</evidence>
<dbReference type="InterPro" id="IPR003593">
    <property type="entry name" value="AAA+_ATPase"/>
</dbReference>
<dbReference type="InterPro" id="IPR003439">
    <property type="entry name" value="ABC_transporter-like_ATP-bd"/>
</dbReference>
<evidence type="ECO:0000256" key="3">
    <source>
        <dbReference type="ARBA" id="ARBA00022448"/>
    </source>
</evidence>
<keyword evidence="7" id="KW-0472">Membrane</keyword>
<evidence type="ECO:0000313" key="12">
    <source>
        <dbReference type="Proteomes" id="UP000598227"/>
    </source>
</evidence>
<gene>
    <name evidence="9" type="ORF">HNQ96_003339</name>
    <name evidence="10" type="ORF">IHE39_19245</name>
</gene>
<comment type="similarity">
    <text evidence="2">Belongs to the ABC transporter superfamily.</text>
</comment>
<accession>A0A8E1WGB2</accession>
<dbReference type="InterPro" id="IPR027417">
    <property type="entry name" value="P-loop_NTPase"/>
</dbReference>
<protein>
    <submittedName>
        <fullName evidence="10">ABC transporter ATP-binding protein</fullName>
    </submittedName>
    <submittedName>
        <fullName evidence="9">Peptide/nickel transport system ATP-binding protein</fullName>
    </submittedName>
</protein>
<dbReference type="RefSeq" id="WP_184769861.1">
    <property type="nucleotide sequence ID" value="NZ_JACHGI010000006.1"/>
</dbReference>
<dbReference type="Proteomes" id="UP000532373">
    <property type="component" value="Unassembled WGS sequence"/>
</dbReference>
<dbReference type="GO" id="GO:0016887">
    <property type="term" value="F:ATP hydrolysis activity"/>
    <property type="evidence" value="ECO:0007669"/>
    <property type="project" value="InterPro"/>
</dbReference>
<dbReference type="InterPro" id="IPR013563">
    <property type="entry name" value="Oligopep_ABC_C"/>
</dbReference>
<proteinExistence type="inferred from homology"/>
<dbReference type="EMBL" id="JACZEP010000006">
    <property type="protein sequence ID" value="MBE1206433.1"/>
    <property type="molecule type" value="Genomic_DNA"/>
</dbReference>
<dbReference type="Gene3D" id="3.40.50.300">
    <property type="entry name" value="P-loop containing nucleotide triphosphate hydrolases"/>
    <property type="match status" value="1"/>
</dbReference>
<dbReference type="CDD" id="cd03257">
    <property type="entry name" value="ABC_NikE_OppD_transporters"/>
    <property type="match status" value="1"/>
</dbReference>
<dbReference type="GO" id="GO:0015833">
    <property type="term" value="P:peptide transport"/>
    <property type="evidence" value="ECO:0007669"/>
    <property type="project" value="InterPro"/>
</dbReference>
<evidence type="ECO:0000313" key="11">
    <source>
        <dbReference type="Proteomes" id="UP000532373"/>
    </source>
</evidence>
<evidence type="ECO:0000313" key="10">
    <source>
        <dbReference type="EMBL" id="MBE1206433.1"/>
    </source>
</evidence>
<evidence type="ECO:0000313" key="9">
    <source>
        <dbReference type="EMBL" id="MBB6467458.1"/>
    </source>
</evidence>
<dbReference type="Pfam" id="PF00005">
    <property type="entry name" value="ABC_tran"/>
    <property type="match status" value="1"/>
</dbReference>
<dbReference type="NCBIfam" id="TIGR01727">
    <property type="entry name" value="oligo_HPY"/>
    <property type="match status" value="1"/>
</dbReference>
<dbReference type="PANTHER" id="PTHR43297:SF2">
    <property type="entry name" value="DIPEPTIDE TRANSPORT ATP-BINDING PROTEIN DPPD"/>
    <property type="match status" value="1"/>
</dbReference>
<evidence type="ECO:0000256" key="1">
    <source>
        <dbReference type="ARBA" id="ARBA00004417"/>
    </source>
</evidence>
<dbReference type="InterPro" id="IPR050388">
    <property type="entry name" value="ABC_Ni/Peptide_Import"/>
</dbReference>
<comment type="caution">
    <text evidence="9">The sequence shown here is derived from an EMBL/GenBank/DDBJ whole genome shotgun (WGS) entry which is preliminary data.</text>
</comment>
<dbReference type="SUPFAM" id="SSF52540">
    <property type="entry name" value="P-loop containing nucleoside triphosphate hydrolases"/>
    <property type="match status" value="1"/>
</dbReference>
<dbReference type="AlphaFoldDB" id="A0A8E1WGB2"/>
<dbReference type="SMART" id="SM00382">
    <property type="entry name" value="AAA"/>
    <property type="match status" value="1"/>
</dbReference>
<keyword evidence="5" id="KW-0547">Nucleotide-binding</keyword>
<dbReference type="GO" id="GO:0055085">
    <property type="term" value="P:transmembrane transport"/>
    <property type="evidence" value="ECO:0007669"/>
    <property type="project" value="UniProtKB-ARBA"/>
</dbReference>
<dbReference type="EMBL" id="JACHGI010000006">
    <property type="protein sequence ID" value="MBB6467458.1"/>
    <property type="molecule type" value="Genomic_DNA"/>
</dbReference>